<dbReference type="InterPro" id="IPR004472">
    <property type="entry name" value="DTB_synth_BioD"/>
</dbReference>
<evidence type="ECO:0000256" key="3">
    <source>
        <dbReference type="ARBA" id="ARBA00022679"/>
    </source>
</evidence>
<dbReference type="PANTHER" id="PTHR42684">
    <property type="entry name" value="ADENOSYLMETHIONINE-8-AMINO-7-OXONONANOATE AMINOTRANSFERASE"/>
    <property type="match status" value="1"/>
</dbReference>
<name>A0A9P9DBK5_9PLEO</name>
<dbReference type="InterPro" id="IPR049704">
    <property type="entry name" value="Aminotrans_3_PPA_site"/>
</dbReference>
<gene>
    <name evidence="5" type="ORF">B0J11DRAFT_593630</name>
</gene>
<dbReference type="HAMAP" id="MF_00336">
    <property type="entry name" value="BioD"/>
    <property type="match status" value="1"/>
</dbReference>
<dbReference type="AlphaFoldDB" id="A0A9P9DBK5"/>
<keyword evidence="2" id="KW-0032">Aminotransferase</keyword>
<dbReference type="CDD" id="cd03109">
    <property type="entry name" value="DTBS"/>
    <property type="match status" value="1"/>
</dbReference>
<keyword evidence="4" id="KW-0663">Pyridoxal phosphate</keyword>
<dbReference type="InterPro" id="IPR015421">
    <property type="entry name" value="PyrdxlP-dep_Trfase_major"/>
</dbReference>
<dbReference type="Pfam" id="PF00202">
    <property type="entry name" value="Aminotran_3"/>
    <property type="match status" value="1"/>
</dbReference>
<evidence type="ECO:0000313" key="6">
    <source>
        <dbReference type="Proteomes" id="UP000700596"/>
    </source>
</evidence>
<accession>A0A9P9DBK5</accession>
<keyword evidence="3 5" id="KW-0808">Transferase</keyword>
<dbReference type="InterPro" id="IPR005814">
    <property type="entry name" value="Aminotrans_3"/>
</dbReference>
<dbReference type="GO" id="GO:0030170">
    <property type="term" value="F:pyridoxal phosphate binding"/>
    <property type="evidence" value="ECO:0007669"/>
    <property type="project" value="InterPro"/>
</dbReference>
<dbReference type="PROSITE" id="PS00600">
    <property type="entry name" value="AA_TRANSFER_CLASS_3"/>
    <property type="match status" value="1"/>
</dbReference>
<dbReference type="EMBL" id="JAGMWT010000015">
    <property type="protein sequence ID" value="KAH7115949.1"/>
    <property type="molecule type" value="Genomic_DNA"/>
</dbReference>
<dbReference type="GO" id="GO:0005524">
    <property type="term" value="F:ATP binding"/>
    <property type="evidence" value="ECO:0007669"/>
    <property type="project" value="InterPro"/>
</dbReference>
<dbReference type="Proteomes" id="UP000700596">
    <property type="component" value="Unassembled WGS sequence"/>
</dbReference>
<dbReference type="InterPro" id="IPR015422">
    <property type="entry name" value="PyrdxlP-dep_Trfase_small"/>
</dbReference>
<dbReference type="Pfam" id="PF13500">
    <property type="entry name" value="AAA_26"/>
    <property type="match status" value="1"/>
</dbReference>
<evidence type="ECO:0000256" key="1">
    <source>
        <dbReference type="ARBA" id="ARBA00004173"/>
    </source>
</evidence>
<dbReference type="GO" id="GO:0000287">
    <property type="term" value="F:magnesium ion binding"/>
    <property type="evidence" value="ECO:0007669"/>
    <property type="project" value="InterPro"/>
</dbReference>
<evidence type="ECO:0000313" key="5">
    <source>
        <dbReference type="EMBL" id="KAH7115949.1"/>
    </source>
</evidence>
<comment type="caution">
    <text evidence="5">The sequence shown here is derived from an EMBL/GenBank/DDBJ whole genome shotgun (WGS) entry which is preliminary data.</text>
</comment>
<organism evidence="5 6">
    <name type="scientific">Dendryphion nanum</name>
    <dbReference type="NCBI Taxonomy" id="256645"/>
    <lineage>
        <taxon>Eukaryota</taxon>
        <taxon>Fungi</taxon>
        <taxon>Dikarya</taxon>
        <taxon>Ascomycota</taxon>
        <taxon>Pezizomycotina</taxon>
        <taxon>Dothideomycetes</taxon>
        <taxon>Pleosporomycetidae</taxon>
        <taxon>Pleosporales</taxon>
        <taxon>Torulaceae</taxon>
        <taxon>Dendryphion</taxon>
    </lineage>
</organism>
<dbReference type="SUPFAM" id="SSF53383">
    <property type="entry name" value="PLP-dependent transferases"/>
    <property type="match status" value="1"/>
</dbReference>
<reference evidence="5" key="1">
    <citation type="journal article" date="2021" name="Nat. Commun.">
        <title>Genetic determinants of endophytism in the Arabidopsis root mycobiome.</title>
        <authorList>
            <person name="Mesny F."/>
            <person name="Miyauchi S."/>
            <person name="Thiergart T."/>
            <person name="Pickel B."/>
            <person name="Atanasova L."/>
            <person name="Karlsson M."/>
            <person name="Huettel B."/>
            <person name="Barry K.W."/>
            <person name="Haridas S."/>
            <person name="Chen C."/>
            <person name="Bauer D."/>
            <person name="Andreopoulos W."/>
            <person name="Pangilinan J."/>
            <person name="LaButti K."/>
            <person name="Riley R."/>
            <person name="Lipzen A."/>
            <person name="Clum A."/>
            <person name="Drula E."/>
            <person name="Henrissat B."/>
            <person name="Kohler A."/>
            <person name="Grigoriev I.V."/>
            <person name="Martin F.M."/>
            <person name="Hacquard S."/>
        </authorList>
    </citation>
    <scope>NUCLEOTIDE SEQUENCE</scope>
    <source>
        <strain evidence="5">MPI-CAGE-CH-0243</strain>
    </source>
</reference>
<keyword evidence="6" id="KW-1185">Reference proteome</keyword>
<dbReference type="FunFam" id="3.90.1150.10:FF:000080">
    <property type="entry name" value="Bifunctional dethiobiotin synthetase/adenosylmethionine-8-amino-7-oxononanoate aminotransferase"/>
    <property type="match status" value="1"/>
</dbReference>
<dbReference type="Gene3D" id="3.40.640.10">
    <property type="entry name" value="Type I PLP-dependent aspartate aminotransferase-like (Major domain)"/>
    <property type="match status" value="1"/>
</dbReference>
<dbReference type="GO" id="GO:0004141">
    <property type="term" value="F:dethiobiotin synthase activity"/>
    <property type="evidence" value="ECO:0007669"/>
    <property type="project" value="InterPro"/>
</dbReference>
<dbReference type="GO" id="GO:0004015">
    <property type="term" value="F:adenosylmethionine-8-amino-7-oxononanoate transaminase activity"/>
    <property type="evidence" value="ECO:0007669"/>
    <property type="project" value="TreeGrafter"/>
</dbReference>
<dbReference type="SUPFAM" id="SSF52540">
    <property type="entry name" value="P-loop containing nucleoside triphosphate hydrolases"/>
    <property type="match status" value="1"/>
</dbReference>
<sequence length="834" mass="92806">MSRIPSGLWHNLIAVQIYGANTGVGKTVASTLLGAHFRKRTSGKIKKWSVKYLKPVSTGPMTEMDELYVKRFTGASVSTLFKYNDAVSPHIAAANAGRNGKYIPPDAVVNERLYTKLKGLHAGYSMAKGEMGIAFVETAGGVLSPGPSGTPQADIYRQLRLPVVLVGDHRLGGIASTISAAESLIIRGYDIEAVVCFNDKSKYQNHEYLGDYFMKRNIPLYSIPWIPDLKDLSEEQEVEKMREYYTEQCDGINVSRLSKTLIDKHFKRLTAIKNMAEQTHSVIWHPFTQHKHVKDHEDIMVFDSAYGDFFQTKYTPKTFHSIEHKAEAPMLFPAFDGSASWWTQGLGHGNPELSLAAAYAAGRYGHVMFAGATHEPALTLAQTLLEELENPRLKKAFYTDDGSTALEVGIKMALRATCKRYEWDGSKEDIGIIGLKGSYHGDTIGAMDASEPCVYNKKVDWYRGRGYWFDFPTVKMRKERWVIEAPAGMEEEFGPAQYFDDLNEIFDVNNRSHSPRYEAYITRILDDLVKTQGRKFGALVMEPIILGAGGMIFVDPLFQRTLVNVIRTYPFTTLPSSPKSAETWTGLPVIFDEVFTGLYRLGRFSAASFLQIHPDISCHAKLLTGGLLPLSVTLASESIFDAFYGDEKADALLHGHSYTAHPIGCHVANVSLSKMKELETSYTWRGYMKGWVRSSKNAPVEQGFKIRAREAEDEEGKKQDIKATWSMWSKKTVLELSQHSRVDSVIALGSVLAITLKDNSGAGYTSQAAVGLRDLLLNGTGKTDMRIHSRVLGNVLYLMASMTSKAAQLEVVEKTLMSTLNSPAMDLETTTFGR</sequence>
<dbReference type="Gene3D" id="3.40.50.300">
    <property type="entry name" value="P-loop containing nucleotide triphosphate hydrolases"/>
    <property type="match status" value="1"/>
</dbReference>
<dbReference type="GO" id="GO:0009102">
    <property type="term" value="P:biotin biosynthetic process"/>
    <property type="evidence" value="ECO:0007669"/>
    <property type="project" value="InterPro"/>
</dbReference>
<dbReference type="InterPro" id="IPR027417">
    <property type="entry name" value="P-loop_NTPase"/>
</dbReference>
<proteinExistence type="inferred from homology"/>
<evidence type="ECO:0000256" key="2">
    <source>
        <dbReference type="ARBA" id="ARBA00022576"/>
    </source>
</evidence>
<dbReference type="OrthoDB" id="425114at2759"/>
<dbReference type="Gene3D" id="3.90.1150.10">
    <property type="entry name" value="Aspartate Aminotransferase, domain 1"/>
    <property type="match status" value="1"/>
</dbReference>
<dbReference type="PANTHER" id="PTHR42684:SF3">
    <property type="entry name" value="ADENOSYLMETHIONINE-8-AMINO-7-OXONONANOATE AMINOTRANSFERASE"/>
    <property type="match status" value="1"/>
</dbReference>
<protein>
    <submittedName>
        <fullName evidence="5">Pyridoxal phosphate-dependent transferase</fullName>
    </submittedName>
</protein>
<dbReference type="GO" id="GO:0005739">
    <property type="term" value="C:mitochondrion"/>
    <property type="evidence" value="ECO:0007669"/>
    <property type="project" value="UniProtKB-SubCell"/>
</dbReference>
<dbReference type="InterPro" id="IPR015424">
    <property type="entry name" value="PyrdxlP-dep_Trfase"/>
</dbReference>
<comment type="subcellular location">
    <subcellularLocation>
        <location evidence="1">Mitochondrion</location>
    </subcellularLocation>
</comment>
<evidence type="ECO:0000256" key="4">
    <source>
        <dbReference type="ARBA" id="ARBA00022898"/>
    </source>
</evidence>